<sequence>MIVVDDAKCSVRICHSTFQYIMAEQDSSKHDQGQHNLDPEEYTLRKRLPRRFPRRKNDVYVSRKTDFKAQHARCMKLFESGFNEIYIHGLGAAVNRAINLSLQIKKSGLGTIDLAVNTSTVELTDDYEPETDNLEHETRTRYNSAVHIWLFRKTDDDDDTAAAEPRNTNASVNR</sequence>
<keyword evidence="7" id="KW-0539">Nucleus</keyword>
<protein>
    <recommendedName>
        <fullName evidence="10">Ribonuclease P protein subunit p20</fullName>
    </recommendedName>
</protein>
<dbReference type="GO" id="GO:0006364">
    <property type="term" value="P:rRNA processing"/>
    <property type="evidence" value="ECO:0007669"/>
    <property type="project" value="UniProtKB-KW"/>
</dbReference>
<dbReference type="Proteomes" id="UP001208570">
    <property type="component" value="Unassembled WGS sequence"/>
</dbReference>
<evidence type="ECO:0000256" key="6">
    <source>
        <dbReference type="ARBA" id="ARBA00022694"/>
    </source>
</evidence>
<dbReference type="AlphaFoldDB" id="A0AAD9JD72"/>
<keyword evidence="6" id="KW-0819">tRNA processing</keyword>
<evidence type="ECO:0000256" key="1">
    <source>
        <dbReference type="ARBA" id="ARBA00004463"/>
    </source>
</evidence>
<dbReference type="PANTHER" id="PTHR15314:SF1">
    <property type="entry name" value="RIBONUCLEASE P PROTEIN SUBUNIT P20"/>
    <property type="match status" value="1"/>
</dbReference>
<dbReference type="GO" id="GO:0003676">
    <property type="term" value="F:nucleic acid binding"/>
    <property type="evidence" value="ECO:0007669"/>
    <property type="project" value="InterPro"/>
</dbReference>
<evidence type="ECO:0000256" key="7">
    <source>
        <dbReference type="ARBA" id="ARBA00023242"/>
    </source>
</evidence>
<evidence type="ECO:0000256" key="10">
    <source>
        <dbReference type="ARBA" id="ARBA00068472"/>
    </source>
</evidence>
<dbReference type="Pfam" id="PF12328">
    <property type="entry name" value="Rpp20"/>
    <property type="match status" value="1"/>
</dbReference>
<dbReference type="GO" id="GO:0001682">
    <property type="term" value="P:tRNA 5'-leader removal"/>
    <property type="evidence" value="ECO:0007669"/>
    <property type="project" value="InterPro"/>
</dbReference>
<gene>
    <name evidence="11" type="ORF">LSH36_382g03060</name>
</gene>
<dbReference type="FunFam" id="3.30.110.20:FF:000002">
    <property type="entry name" value="Ribonuclease P protein subunit p20"/>
    <property type="match status" value="1"/>
</dbReference>
<evidence type="ECO:0000256" key="3">
    <source>
        <dbReference type="ARBA" id="ARBA00008018"/>
    </source>
</evidence>
<evidence type="ECO:0000256" key="4">
    <source>
        <dbReference type="ARBA" id="ARBA00022490"/>
    </source>
</evidence>
<comment type="caution">
    <text evidence="11">The sequence shown here is derived from an EMBL/GenBank/DDBJ whole genome shotgun (WGS) entry which is preliminary data.</text>
</comment>
<proteinExistence type="inferred from homology"/>
<evidence type="ECO:0000256" key="5">
    <source>
        <dbReference type="ARBA" id="ARBA00022552"/>
    </source>
</evidence>
<dbReference type="InterPro" id="IPR014612">
    <property type="entry name" value="Pop7/Rpp20"/>
</dbReference>
<reference evidence="11" key="1">
    <citation type="journal article" date="2023" name="Mol. Biol. Evol.">
        <title>Third-Generation Sequencing Reveals the Adaptive Role of the Epigenome in Three Deep-Sea Polychaetes.</title>
        <authorList>
            <person name="Perez M."/>
            <person name="Aroh O."/>
            <person name="Sun Y."/>
            <person name="Lan Y."/>
            <person name="Juniper S.K."/>
            <person name="Young C.R."/>
            <person name="Angers B."/>
            <person name="Qian P.Y."/>
        </authorList>
    </citation>
    <scope>NUCLEOTIDE SEQUENCE</scope>
    <source>
        <strain evidence="11">P08H-3</strain>
    </source>
</reference>
<evidence type="ECO:0000256" key="2">
    <source>
        <dbReference type="ARBA" id="ARBA00004604"/>
    </source>
</evidence>
<keyword evidence="5" id="KW-0698">rRNA processing</keyword>
<keyword evidence="12" id="KW-1185">Reference proteome</keyword>
<accession>A0AAD9JD72</accession>
<comment type="function">
    <text evidence="8">Component of ribonuclease P, a ribonucleoprotein complex that generates mature tRNA molecules by cleaving their 5'-ends. Also a component of the MRP ribonuclease complex, which cleaves pre-rRNA sequences.</text>
</comment>
<dbReference type="Gene3D" id="3.30.110.20">
    <property type="entry name" value="Alba-like domain"/>
    <property type="match status" value="1"/>
</dbReference>
<evidence type="ECO:0000256" key="8">
    <source>
        <dbReference type="ARBA" id="ARBA00053284"/>
    </source>
</evidence>
<dbReference type="GO" id="GO:0005655">
    <property type="term" value="C:nucleolar ribonuclease P complex"/>
    <property type="evidence" value="ECO:0007669"/>
    <property type="project" value="InterPro"/>
</dbReference>
<comment type="subcellular location">
    <subcellularLocation>
        <location evidence="1">Cytoplasmic granule</location>
    </subcellularLocation>
    <subcellularLocation>
        <location evidence="2">Nucleus</location>
        <location evidence="2">Nucleolus</location>
    </subcellularLocation>
</comment>
<evidence type="ECO:0000256" key="9">
    <source>
        <dbReference type="ARBA" id="ARBA00064615"/>
    </source>
</evidence>
<dbReference type="GO" id="GO:0000172">
    <property type="term" value="C:ribonuclease MRP complex"/>
    <property type="evidence" value="ECO:0007669"/>
    <property type="project" value="InterPro"/>
</dbReference>
<evidence type="ECO:0000313" key="11">
    <source>
        <dbReference type="EMBL" id="KAK2150933.1"/>
    </source>
</evidence>
<evidence type="ECO:0000313" key="12">
    <source>
        <dbReference type="Proteomes" id="UP001208570"/>
    </source>
</evidence>
<comment type="similarity">
    <text evidence="3">Belongs to the histone-like Alba family.</text>
</comment>
<name>A0AAD9JD72_9ANNE</name>
<dbReference type="SUPFAM" id="SSF82704">
    <property type="entry name" value="AlbA-like"/>
    <property type="match status" value="1"/>
</dbReference>
<dbReference type="InterPro" id="IPR036882">
    <property type="entry name" value="Alba-like_dom_sf"/>
</dbReference>
<comment type="subunit">
    <text evidence="9">Component of nuclear RNase P and RNase MRP complexes. RNase P consists of a catalytic RNA moiety and 10 different protein chains; POP1, POP4, POP5, POP7, RPP14, RPP21, RPP25, RPP30, RPP38 and RPP40. Within the RNase P complex, POP1, POP7 and RPP25 form the 'finger' subcomplex, POP5, RPP14, RPP40 and homodimeric RPP30 form the 'palm' subcomplex, and RPP21, POP4 and RPP38 form the 'wrist' subcomplex. All subunits of the RNase P complex interact with the catalytic RNA. Several subunits of RNase P are also part of the RNase MRP complex. RNase MRP consists of a catalytic RNA moiety and about 8 protein subunits; POP1, POP7, RPP25, RPP30, RPP38, RPP40 and possibly also POP4 and POP5. Interacts with SMN1. POP7 forms a heterodimer with RPP25 that binds to the P3 stem loop of the catalytic RNA.</text>
</comment>
<dbReference type="PANTHER" id="PTHR15314">
    <property type="entry name" value="RIBONUCLEASE P PROTEIN SUBUNIT P20"/>
    <property type="match status" value="1"/>
</dbReference>
<organism evidence="11 12">
    <name type="scientific">Paralvinella palmiformis</name>
    <dbReference type="NCBI Taxonomy" id="53620"/>
    <lineage>
        <taxon>Eukaryota</taxon>
        <taxon>Metazoa</taxon>
        <taxon>Spiralia</taxon>
        <taxon>Lophotrochozoa</taxon>
        <taxon>Annelida</taxon>
        <taxon>Polychaeta</taxon>
        <taxon>Sedentaria</taxon>
        <taxon>Canalipalpata</taxon>
        <taxon>Terebellida</taxon>
        <taxon>Terebelliformia</taxon>
        <taxon>Alvinellidae</taxon>
        <taxon>Paralvinella</taxon>
    </lineage>
</organism>
<keyword evidence="4" id="KW-0963">Cytoplasm</keyword>
<dbReference type="EMBL" id="JAODUP010000382">
    <property type="protein sequence ID" value="KAK2150933.1"/>
    <property type="molecule type" value="Genomic_DNA"/>
</dbReference>